<evidence type="ECO:0000313" key="3">
    <source>
        <dbReference type="EMBL" id="UOF90551.1"/>
    </source>
</evidence>
<dbReference type="EC" id="5.1.3.14" evidence="3"/>
<dbReference type="GO" id="GO:0008761">
    <property type="term" value="F:UDP-N-acetylglucosamine 2-epimerase activity"/>
    <property type="evidence" value="ECO:0007669"/>
    <property type="project" value="UniProtKB-EC"/>
</dbReference>
<dbReference type="EMBL" id="CP089291">
    <property type="protein sequence ID" value="UOF90551.1"/>
    <property type="molecule type" value="Genomic_DNA"/>
</dbReference>
<proteinExistence type="inferred from homology"/>
<comment type="similarity">
    <text evidence="1">Belongs to the UDP-N-acetylglucosamine 2-epimerase family.</text>
</comment>
<dbReference type="Pfam" id="PF02350">
    <property type="entry name" value="Epimerase_2"/>
    <property type="match status" value="1"/>
</dbReference>
<evidence type="ECO:0000259" key="2">
    <source>
        <dbReference type="Pfam" id="PF02350"/>
    </source>
</evidence>
<keyword evidence="1 3" id="KW-0413">Isomerase</keyword>
<dbReference type="CDD" id="cd03786">
    <property type="entry name" value="GTB_UDP-GlcNAc_2-Epimerase"/>
    <property type="match status" value="1"/>
</dbReference>
<dbReference type="PANTHER" id="PTHR43174:SF1">
    <property type="entry name" value="UDP-N-ACETYLGLUCOSAMINE 2-EPIMERASE"/>
    <property type="match status" value="1"/>
</dbReference>
<dbReference type="Gene3D" id="3.40.50.2000">
    <property type="entry name" value="Glycogen Phosphorylase B"/>
    <property type="match status" value="2"/>
</dbReference>
<sequence length="363" mass="41047">MKVMTILGTRPEIIRLSLIIRKLDCLSSRHILVHTGQNYDRYLNDVFFEQMDVRKPDYSIQNVGHTLGQQIGQMFVEVEKLLVKEKPERILVLGDTNSALCAVLGERMGIPVYHMEAGNRCYDSSVPEEINRKMIDSISSFNLPYTPGSKENLLREGIPPYRIWVSGNPIYEVLQHYQSPMDQSDILQKMKLERGKYILVTAHRAENVDNESRLRTIVDGLHAIAAEQQMPLICSVHPRTQARLEQYGITIRNPLIILSKPFGFFDFIHLQKYARCVVTDSGTVQEESCLLGIPAVTIRKSTERPETVICGSNIVSGLDARRMAECVKLMIHAGHSWTCPDGYRDPNVSTKVVNMILGGVSHV</sequence>
<dbReference type="NCBIfam" id="TIGR00236">
    <property type="entry name" value="wecB"/>
    <property type="match status" value="1"/>
</dbReference>
<reference evidence="3" key="1">
    <citation type="submission" date="2021-12" db="EMBL/GenBank/DDBJ databases">
        <title>Alicyclobacillaceae gen. nov., sp. nov., isolated from chalcocite enrichment system.</title>
        <authorList>
            <person name="Jiang Z."/>
        </authorList>
    </citation>
    <scope>NUCLEOTIDE SEQUENCE</scope>
    <source>
        <strain evidence="3">MYW30-H2</strain>
    </source>
</reference>
<dbReference type="Proteomes" id="UP000830167">
    <property type="component" value="Chromosome"/>
</dbReference>
<organism evidence="3 4">
    <name type="scientific">Fodinisporobacter ferrooxydans</name>
    <dbReference type="NCBI Taxonomy" id="2901836"/>
    <lineage>
        <taxon>Bacteria</taxon>
        <taxon>Bacillati</taxon>
        <taxon>Bacillota</taxon>
        <taxon>Bacilli</taxon>
        <taxon>Bacillales</taxon>
        <taxon>Alicyclobacillaceae</taxon>
        <taxon>Fodinisporobacter</taxon>
    </lineage>
</organism>
<dbReference type="RefSeq" id="WP_347437249.1">
    <property type="nucleotide sequence ID" value="NZ_CP089291.1"/>
</dbReference>
<dbReference type="InterPro" id="IPR003331">
    <property type="entry name" value="UDP_GlcNAc_Epimerase_2_dom"/>
</dbReference>
<dbReference type="PANTHER" id="PTHR43174">
    <property type="entry name" value="UDP-N-ACETYLGLUCOSAMINE 2-EPIMERASE"/>
    <property type="match status" value="1"/>
</dbReference>
<gene>
    <name evidence="3" type="primary">wecB</name>
    <name evidence="3" type="ORF">LSG31_22285</name>
</gene>
<dbReference type="SUPFAM" id="SSF53756">
    <property type="entry name" value="UDP-Glycosyltransferase/glycogen phosphorylase"/>
    <property type="match status" value="1"/>
</dbReference>
<protein>
    <submittedName>
        <fullName evidence="3">UDP-N-acetylglucosamine 2-epimerase (Non-hydrolyzing)</fullName>
        <ecNumber evidence="3">5.1.3.14</ecNumber>
    </submittedName>
</protein>
<keyword evidence="4" id="KW-1185">Reference proteome</keyword>
<name>A0ABY4CJ50_9BACL</name>
<feature type="domain" description="UDP-N-acetylglucosamine 2-epimerase" evidence="2">
    <location>
        <begin position="29"/>
        <end position="356"/>
    </location>
</feature>
<evidence type="ECO:0000256" key="1">
    <source>
        <dbReference type="RuleBase" id="RU003513"/>
    </source>
</evidence>
<evidence type="ECO:0000313" key="4">
    <source>
        <dbReference type="Proteomes" id="UP000830167"/>
    </source>
</evidence>
<accession>A0ABY4CJ50</accession>
<dbReference type="InterPro" id="IPR029767">
    <property type="entry name" value="WecB-like"/>
</dbReference>